<evidence type="ECO:0000256" key="1">
    <source>
        <dbReference type="ARBA" id="ARBA00001971"/>
    </source>
</evidence>
<keyword evidence="3 5" id="KW-0479">Metal-binding</keyword>
<dbReference type="PRINTS" id="PR00385">
    <property type="entry name" value="P450"/>
</dbReference>
<evidence type="ECO:0000256" key="2">
    <source>
        <dbReference type="ARBA" id="ARBA00010617"/>
    </source>
</evidence>
<dbReference type="EMBL" id="MU006305">
    <property type="protein sequence ID" value="KAF2850839.1"/>
    <property type="molecule type" value="Genomic_DNA"/>
</dbReference>
<dbReference type="Gene3D" id="1.10.630.10">
    <property type="entry name" value="Cytochrome P450"/>
    <property type="match status" value="1"/>
</dbReference>
<organism evidence="7 8">
    <name type="scientific">Plenodomus tracheiphilus IPT5</name>
    <dbReference type="NCBI Taxonomy" id="1408161"/>
    <lineage>
        <taxon>Eukaryota</taxon>
        <taxon>Fungi</taxon>
        <taxon>Dikarya</taxon>
        <taxon>Ascomycota</taxon>
        <taxon>Pezizomycotina</taxon>
        <taxon>Dothideomycetes</taxon>
        <taxon>Pleosporomycetidae</taxon>
        <taxon>Pleosporales</taxon>
        <taxon>Pleosporineae</taxon>
        <taxon>Leptosphaeriaceae</taxon>
        <taxon>Plenodomus</taxon>
    </lineage>
</organism>
<dbReference type="PANTHER" id="PTHR24305:SF232">
    <property type="entry name" value="P450, PUTATIVE (EUROFUNG)-RELATED"/>
    <property type="match status" value="1"/>
</dbReference>
<dbReference type="OrthoDB" id="3934656at2759"/>
<evidence type="ECO:0000256" key="6">
    <source>
        <dbReference type="RuleBase" id="RU000461"/>
    </source>
</evidence>
<reference evidence="7" key="1">
    <citation type="submission" date="2020-01" db="EMBL/GenBank/DDBJ databases">
        <authorList>
            <consortium name="DOE Joint Genome Institute"/>
            <person name="Haridas S."/>
            <person name="Albert R."/>
            <person name="Binder M."/>
            <person name="Bloem J."/>
            <person name="Labutti K."/>
            <person name="Salamov A."/>
            <person name="Andreopoulos B."/>
            <person name="Baker S.E."/>
            <person name="Barry K."/>
            <person name="Bills G."/>
            <person name="Bluhm B.H."/>
            <person name="Cannon C."/>
            <person name="Castanera R."/>
            <person name="Culley D.E."/>
            <person name="Daum C."/>
            <person name="Ezra D."/>
            <person name="Gonzalez J.B."/>
            <person name="Henrissat B."/>
            <person name="Kuo A."/>
            <person name="Liang C."/>
            <person name="Lipzen A."/>
            <person name="Lutzoni F."/>
            <person name="Magnuson J."/>
            <person name="Mondo S."/>
            <person name="Nolan M."/>
            <person name="Ohm R."/>
            <person name="Pangilinan J."/>
            <person name="Park H.-J."/>
            <person name="Ramirez L."/>
            <person name="Alfaro M."/>
            <person name="Sun H."/>
            <person name="Tritt A."/>
            <person name="Yoshinaga Y."/>
            <person name="Zwiers L.-H."/>
            <person name="Turgeon B.G."/>
            <person name="Goodwin S.B."/>
            <person name="Spatafora J.W."/>
            <person name="Crous P.W."/>
            <person name="Grigoriev I.V."/>
        </authorList>
    </citation>
    <scope>NUCLEOTIDE SEQUENCE</scope>
    <source>
        <strain evidence="7">IPT5</strain>
    </source>
</reference>
<evidence type="ECO:0000256" key="4">
    <source>
        <dbReference type="ARBA" id="ARBA00023004"/>
    </source>
</evidence>
<keyword evidence="4 5" id="KW-0408">Iron</keyword>
<proteinExistence type="inferred from homology"/>
<comment type="similarity">
    <text evidence="2 6">Belongs to the cytochrome P450 family.</text>
</comment>
<comment type="cofactor">
    <cofactor evidence="1 5">
        <name>heme</name>
        <dbReference type="ChEBI" id="CHEBI:30413"/>
    </cofactor>
</comment>
<sequence length="401" mass="45361">MAIPMARERPNGIMCGTCQERHRDTKEHAFLRKRVSNAFTMSTILNLEPQIQALVDGVWEQFRSFAKSGTPVDMQTWTGFFAFDVVTKLGLGTELGFVKQSKDHGIHTGPDGLVLQPSIQPFLEVFWPKILKGQAQFFDWLFKVVTERLGQEDAGNPKERKRDMLDVFVSMKEPDGSLVPITGILIEGGNLIGAGADTTSAGMSATIGYLLKHPHDYVRVQREVDEAYLQHHLTKPGDLNYLLAEKIPFLNACVKEATRLNPSILWQLPRETPLEGVTIAGYFVPRGSTVSTSPLSQNRCREVFGNDADEWRPERWLVCEKGSTPDQVKEMDKYNLAFGHGSRTCIGRNLAMVELHKFVGQFARQFDAEFVDKQTPFKPRSQWFFLLEDMMVKLKERALPI</sequence>
<keyword evidence="5 6" id="KW-0349">Heme</keyword>
<dbReference type="GO" id="GO:0020037">
    <property type="term" value="F:heme binding"/>
    <property type="evidence" value="ECO:0007669"/>
    <property type="project" value="InterPro"/>
</dbReference>
<dbReference type="InterPro" id="IPR050121">
    <property type="entry name" value="Cytochrome_P450_monoxygenase"/>
</dbReference>
<dbReference type="InterPro" id="IPR001128">
    <property type="entry name" value="Cyt_P450"/>
</dbReference>
<dbReference type="InterPro" id="IPR036396">
    <property type="entry name" value="Cyt_P450_sf"/>
</dbReference>
<keyword evidence="8" id="KW-1185">Reference proteome</keyword>
<keyword evidence="6" id="KW-0560">Oxidoreductase</keyword>
<dbReference type="SUPFAM" id="SSF48264">
    <property type="entry name" value="Cytochrome P450"/>
    <property type="match status" value="1"/>
</dbReference>
<dbReference type="AlphaFoldDB" id="A0A6A7B8W2"/>
<protein>
    <submittedName>
        <fullName evidence="7">Cytochrome P450</fullName>
    </submittedName>
</protein>
<dbReference type="GO" id="GO:0004497">
    <property type="term" value="F:monooxygenase activity"/>
    <property type="evidence" value="ECO:0007669"/>
    <property type="project" value="UniProtKB-KW"/>
</dbReference>
<dbReference type="GO" id="GO:0016705">
    <property type="term" value="F:oxidoreductase activity, acting on paired donors, with incorporation or reduction of molecular oxygen"/>
    <property type="evidence" value="ECO:0007669"/>
    <property type="project" value="InterPro"/>
</dbReference>
<dbReference type="PRINTS" id="PR00463">
    <property type="entry name" value="EP450I"/>
</dbReference>
<evidence type="ECO:0000256" key="5">
    <source>
        <dbReference type="PIRSR" id="PIRSR602401-1"/>
    </source>
</evidence>
<dbReference type="PANTHER" id="PTHR24305">
    <property type="entry name" value="CYTOCHROME P450"/>
    <property type="match status" value="1"/>
</dbReference>
<evidence type="ECO:0000313" key="7">
    <source>
        <dbReference type="EMBL" id="KAF2850839.1"/>
    </source>
</evidence>
<keyword evidence="6" id="KW-0503">Monooxygenase</keyword>
<dbReference type="InterPro" id="IPR017972">
    <property type="entry name" value="Cyt_P450_CS"/>
</dbReference>
<dbReference type="Proteomes" id="UP000799423">
    <property type="component" value="Unassembled WGS sequence"/>
</dbReference>
<name>A0A6A7B8W2_9PLEO</name>
<dbReference type="GO" id="GO:0005506">
    <property type="term" value="F:iron ion binding"/>
    <property type="evidence" value="ECO:0007669"/>
    <property type="project" value="InterPro"/>
</dbReference>
<feature type="binding site" description="axial binding residue" evidence="5">
    <location>
        <position position="345"/>
    </location>
    <ligand>
        <name>heme</name>
        <dbReference type="ChEBI" id="CHEBI:30413"/>
    </ligand>
    <ligandPart>
        <name>Fe</name>
        <dbReference type="ChEBI" id="CHEBI:18248"/>
    </ligandPart>
</feature>
<accession>A0A6A7B8W2</accession>
<dbReference type="Pfam" id="PF00067">
    <property type="entry name" value="p450"/>
    <property type="match status" value="1"/>
</dbReference>
<dbReference type="InterPro" id="IPR002401">
    <property type="entry name" value="Cyt_P450_E_grp-I"/>
</dbReference>
<evidence type="ECO:0000313" key="8">
    <source>
        <dbReference type="Proteomes" id="UP000799423"/>
    </source>
</evidence>
<evidence type="ECO:0000256" key="3">
    <source>
        <dbReference type="ARBA" id="ARBA00022723"/>
    </source>
</evidence>
<gene>
    <name evidence="7" type="ORF">T440DRAFT_530370</name>
</gene>
<dbReference type="PROSITE" id="PS00086">
    <property type="entry name" value="CYTOCHROME_P450"/>
    <property type="match status" value="1"/>
</dbReference>